<feature type="non-terminal residue" evidence="2">
    <location>
        <position position="269"/>
    </location>
</feature>
<comment type="caution">
    <text evidence="2">The sequence shown here is derived from an EMBL/GenBank/DDBJ whole genome shotgun (WGS) entry which is preliminary data.</text>
</comment>
<dbReference type="InterPro" id="IPR011989">
    <property type="entry name" value="ARM-like"/>
</dbReference>
<dbReference type="InterPro" id="IPR032682">
    <property type="entry name" value="Cnd1_C"/>
</dbReference>
<dbReference type="SUPFAM" id="SSF48371">
    <property type="entry name" value="ARM repeat"/>
    <property type="match status" value="1"/>
</dbReference>
<dbReference type="Proteomes" id="UP000324800">
    <property type="component" value="Unassembled WGS sequence"/>
</dbReference>
<sequence>KHLIYSKKPYPGLVRLLEHTDILVASDAIASIFLLLETGSNTSAIADPHPHYESILSCDGIKKIFDLFQKNISKYSRDRTALCIGYLFRARMITDSKMRQEVINHLKSLLCDSNNWVKENSKTALKQLSQNEENRSEILNDEELKRIEKDLKKPCNGTEEQKNQIFQKQENCLLLLSSTLIDLNDNELRKPIISSGIVENILFIFKKGDFSSITRTYSQAFLSLVCPSSNEIKHLIYSKKPYPGLVRLLEHTDILVASDAIASIFLLLE</sequence>
<protein>
    <recommendedName>
        <fullName evidence="1">Condensin complex subunit 1 C-terminal domain-containing protein</fullName>
    </recommendedName>
</protein>
<proteinExistence type="predicted"/>
<dbReference type="InterPro" id="IPR016024">
    <property type="entry name" value="ARM-type_fold"/>
</dbReference>
<evidence type="ECO:0000313" key="2">
    <source>
        <dbReference type="EMBL" id="KAA6343286.1"/>
    </source>
</evidence>
<reference evidence="2 3" key="1">
    <citation type="submission" date="2019-03" db="EMBL/GenBank/DDBJ databases">
        <title>Single cell metagenomics reveals metabolic interactions within the superorganism composed of flagellate Streblomastix strix and complex community of Bacteroidetes bacteria on its surface.</title>
        <authorList>
            <person name="Treitli S.C."/>
            <person name="Kolisko M."/>
            <person name="Husnik F."/>
            <person name="Keeling P."/>
            <person name="Hampl V."/>
        </authorList>
    </citation>
    <scope>NUCLEOTIDE SEQUENCE [LARGE SCALE GENOMIC DNA]</scope>
    <source>
        <strain evidence="2">ST1C</strain>
    </source>
</reference>
<feature type="domain" description="Condensin complex subunit 1 C-terminal" evidence="1">
    <location>
        <begin position="74"/>
        <end position="162"/>
    </location>
</feature>
<gene>
    <name evidence="2" type="ORF">EZS28_052321</name>
</gene>
<evidence type="ECO:0000313" key="3">
    <source>
        <dbReference type="Proteomes" id="UP000324800"/>
    </source>
</evidence>
<name>A0A5J4SAV9_9EUKA</name>
<dbReference type="Gene3D" id="1.25.10.10">
    <property type="entry name" value="Leucine-rich Repeat Variant"/>
    <property type="match status" value="1"/>
</dbReference>
<feature type="non-terminal residue" evidence="2">
    <location>
        <position position="1"/>
    </location>
</feature>
<organism evidence="2 3">
    <name type="scientific">Streblomastix strix</name>
    <dbReference type="NCBI Taxonomy" id="222440"/>
    <lineage>
        <taxon>Eukaryota</taxon>
        <taxon>Metamonada</taxon>
        <taxon>Preaxostyla</taxon>
        <taxon>Oxymonadida</taxon>
        <taxon>Streblomastigidae</taxon>
        <taxon>Streblomastix</taxon>
    </lineage>
</organism>
<evidence type="ECO:0000259" key="1">
    <source>
        <dbReference type="Pfam" id="PF12717"/>
    </source>
</evidence>
<dbReference type="Pfam" id="PF12717">
    <property type="entry name" value="Cnd1"/>
    <property type="match status" value="1"/>
</dbReference>
<dbReference type="AlphaFoldDB" id="A0A5J4SAV9"/>
<accession>A0A5J4SAV9</accession>
<dbReference type="EMBL" id="SNRW01040531">
    <property type="protein sequence ID" value="KAA6343286.1"/>
    <property type="molecule type" value="Genomic_DNA"/>
</dbReference>